<organism evidence="2 3">
    <name type="scientific">Pedobacter rhizosphaerae</name>
    <dbReference type="NCBI Taxonomy" id="390241"/>
    <lineage>
        <taxon>Bacteria</taxon>
        <taxon>Pseudomonadati</taxon>
        <taxon>Bacteroidota</taxon>
        <taxon>Sphingobacteriia</taxon>
        <taxon>Sphingobacteriales</taxon>
        <taxon>Sphingobacteriaceae</taxon>
        <taxon>Pedobacter</taxon>
    </lineage>
</organism>
<accession>A0A1H9U7P6</accession>
<evidence type="ECO:0000313" key="2">
    <source>
        <dbReference type="EMBL" id="SES05369.1"/>
    </source>
</evidence>
<dbReference type="AlphaFoldDB" id="A0A1H9U7P6"/>
<feature type="domain" description="HTH cro/C1-type" evidence="1">
    <location>
        <begin position="2"/>
        <end position="52"/>
    </location>
</feature>
<gene>
    <name evidence="2" type="ORF">SAMN04488023_12829</name>
</gene>
<reference evidence="3" key="1">
    <citation type="submission" date="2016-10" db="EMBL/GenBank/DDBJ databases">
        <authorList>
            <person name="Varghese N."/>
            <person name="Submissions S."/>
        </authorList>
    </citation>
    <scope>NUCLEOTIDE SEQUENCE [LARGE SCALE GENOMIC DNA]</scope>
    <source>
        <strain evidence="3">DSM 18610</strain>
    </source>
</reference>
<evidence type="ECO:0000259" key="1">
    <source>
        <dbReference type="Pfam" id="PF13443"/>
    </source>
</evidence>
<dbReference type="EMBL" id="FOGG01000028">
    <property type="protein sequence ID" value="SES05369.1"/>
    <property type="molecule type" value="Genomic_DNA"/>
</dbReference>
<dbReference type="STRING" id="390241.SAMN04488023_12829"/>
<dbReference type="Pfam" id="PF13443">
    <property type="entry name" value="HTH_26"/>
    <property type="match status" value="1"/>
</dbReference>
<name>A0A1H9U7P6_9SPHI</name>
<proteinExistence type="predicted"/>
<protein>
    <recommendedName>
        <fullName evidence="1">HTH cro/C1-type domain-containing protein</fullName>
    </recommendedName>
</protein>
<sequence length="114" mass="13524">MIWKEMKSKEITKGELSSRLNISRFTLDQILKLNTIETNLLMQISLALGTNLFEYYYHDIELKKLRTDARESIEDEVALLKTILEEKNRLLDLKDEMIKSQAKMIISYENLQKR</sequence>
<evidence type="ECO:0000313" key="3">
    <source>
        <dbReference type="Proteomes" id="UP000199572"/>
    </source>
</evidence>
<dbReference type="InterPro" id="IPR001387">
    <property type="entry name" value="Cro/C1-type_HTH"/>
</dbReference>
<dbReference type="Proteomes" id="UP000199572">
    <property type="component" value="Unassembled WGS sequence"/>
</dbReference>
<keyword evidence="3" id="KW-1185">Reference proteome</keyword>